<comment type="caution">
    <text evidence="4">The sequence shown here is derived from an EMBL/GenBank/DDBJ whole genome shotgun (WGS) entry which is preliminary data.</text>
</comment>
<dbReference type="EMBL" id="QXXA01000030">
    <property type="protein sequence ID" value="NBI08329.1"/>
    <property type="molecule type" value="Genomic_DNA"/>
</dbReference>
<dbReference type="Proteomes" id="UP000467132">
    <property type="component" value="Unassembled WGS sequence"/>
</dbReference>
<dbReference type="OrthoDB" id="2438161at2"/>
<dbReference type="PANTHER" id="PTHR39176:SF1">
    <property type="entry name" value="PERIPLASMIC PROTEIN"/>
    <property type="match status" value="1"/>
</dbReference>
<evidence type="ECO:0000256" key="1">
    <source>
        <dbReference type="SAM" id="Coils"/>
    </source>
</evidence>
<keyword evidence="2" id="KW-0732">Signal</keyword>
<proteinExistence type="predicted"/>
<evidence type="ECO:0000256" key="2">
    <source>
        <dbReference type="SAM" id="SignalP"/>
    </source>
</evidence>
<dbReference type="PROSITE" id="PS51257">
    <property type="entry name" value="PROKAR_LIPOPROTEIN"/>
    <property type="match status" value="1"/>
</dbReference>
<evidence type="ECO:0000259" key="3">
    <source>
        <dbReference type="Pfam" id="PF07007"/>
    </source>
</evidence>
<gene>
    <name evidence="4" type="ORF">D3Z33_15860</name>
</gene>
<protein>
    <submittedName>
        <fullName evidence="4">DUF1311 domain-containing protein</fullName>
    </submittedName>
</protein>
<dbReference type="AlphaFoldDB" id="A0A845R2Z0"/>
<accession>A0A845R2Z0</accession>
<name>A0A845R2Z0_9CLOT</name>
<evidence type="ECO:0000313" key="5">
    <source>
        <dbReference type="Proteomes" id="UP000467132"/>
    </source>
</evidence>
<dbReference type="Pfam" id="PF07007">
    <property type="entry name" value="LprI"/>
    <property type="match status" value="1"/>
</dbReference>
<feature type="chain" id="PRO_5032746841" evidence="2">
    <location>
        <begin position="24"/>
        <end position="176"/>
    </location>
</feature>
<keyword evidence="1" id="KW-0175">Coiled coil</keyword>
<dbReference type="RefSeq" id="WP_160198789.1">
    <property type="nucleotide sequence ID" value="NZ_QXXA01000030.1"/>
</dbReference>
<sequence>MKNKKCALFIVITLSIMTLVACRGDNEENKNSTSDINQNQQVEDNIKNTVTKVKGRRKEFIERLDNIQEELNALPEKKDSDKGSTNAMKSYYGKAYEMYDEELNDIYALLKQELSPEVMENLKAEQLKWIKEKEEKANKEMKKYEGGTFELVSNYVSLYESTKERCYELVNQYMTD</sequence>
<feature type="coiled-coil region" evidence="1">
    <location>
        <begin position="50"/>
        <end position="77"/>
    </location>
</feature>
<reference evidence="4 5" key="1">
    <citation type="submission" date="2018-08" db="EMBL/GenBank/DDBJ databases">
        <title>Murine metabolic-syndrome-specific gut microbial biobank.</title>
        <authorList>
            <person name="Liu C."/>
        </authorList>
    </citation>
    <scope>NUCLEOTIDE SEQUENCE [LARGE SCALE GENOMIC DNA]</scope>
    <source>
        <strain evidence="4 5">583</strain>
    </source>
</reference>
<organism evidence="4 5">
    <name type="scientific">Senegalia massiliensis</name>
    <dbReference type="NCBI Taxonomy" id="1720316"/>
    <lineage>
        <taxon>Bacteria</taxon>
        <taxon>Bacillati</taxon>
        <taxon>Bacillota</taxon>
        <taxon>Clostridia</taxon>
        <taxon>Eubacteriales</taxon>
        <taxon>Clostridiaceae</taxon>
        <taxon>Senegalia</taxon>
    </lineage>
</organism>
<dbReference type="Gene3D" id="1.20.1270.180">
    <property type="match status" value="1"/>
</dbReference>
<evidence type="ECO:0000313" key="4">
    <source>
        <dbReference type="EMBL" id="NBI08329.1"/>
    </source>
</evidence>
<feature type="signal peptide" evidence="2">
    <location>
        <begin position="1"/>
        <end position="23"/>
    </location>
</feature>
<dbReference type="InterPro" id="IPR009739">
    <property type="entry name" value="LprI-like_N"/>
</dbReference>
<feature type="domain" description="Lysozyme inhibitor LprI-like N-terminal" evidence="3">
    <location>
        <begin position="78"/>
        <end position="169"/>
    </location>
</feature>
<keyword evidence="5" id="KW-1185">Reference proteome</keyword>
<dbReference type="PANTHER" id="PTHR39176">
    <property type="entry name" value="PERIPLASMIC PROTEIN-RELATED"/>
    <property type="match status" value="1"/>
</dbReference>